<reference evidence="1" key="1">
    <citation type="submission" date="2014-11" db="EMBL/GenBank/DDBJ databases">
        <authorList>
            <person name="Amaro Gonzalez C."/>
        </authorList>
    </citation>
    <scope>NUCLEOTIDE SEQUENCE</scope>
</reference>
<evidence type="ECO:0000313" key="1">
    <source>
        <dbReference type="EMBL" id="JAH99623.1"/>
    </source>
</evidence>
<protein>
    <submittedName>
        <fullName evidence="1">Uncharacterized protein</fullName>
    </submittedName>
</protein>
<accession>A0A0E9XD56</accession>
<name>A0A0E9XD56_ANGAN</name>
<reference evidence="1" key="2">
    <citation type="journal article" date="2015" name="Fish Shellfish Immunol.">
        <title>Early steps in the European eel (Anguilla anguilla)-Vibrio vulnificus interaction in the gills: Role of the RtxA13 toxin.</title>
        <authorList>
            <person name="Callol A."/>
            <person name="Pajuelo D."/>
            <person name="Ebbesson L."/>
            <person name="Teles M."/>
            <person name="MacKenzie S."/>
            <person name="Amaro C."/>
        </authorList>
    </citation>
    <scope>NUCLEOTIDE SEQUENCE</scope>
</reference>
<sequence length="16" mass="1829">MVWDPTALKCGFKSVF</sequence>
<proteinExistence type="predicted"/>
<organism evidence="1">
    <name type="scientific">Anguilla anguilla</name>
    <name type="common">European freshwater eel</name>
    <name type="synonym">Muraena anguilla</name>
    <dbReference type="NCBI Taxonomy" id="7936"/>
    <lineage>
        <taxon>Eukaryota</taxon>
        <taxon>Metazoa</taxon>
        <taxon>Chordata</taxon>
        <taxon>Craniata</taxon>
        <taxon>Vertebrata</taxon>
        <taxon>Euteleostomi</taxon>
        <taxon>Actinopterygii</taxon>
        <taxon>Neopterygii</taxon>
        <taxon>Teleostei</taxon>
        <taxon>Anguilliformes</taxon>
        <taxon>Anguillidae</taxon>
        <taxon>Anguilla</taxon>
    </lineage>
</organism>
<dbReference type="AlphaFoldDB" id="A0A0E9XD56"/>
<dbReference type="EMBL" id="GBXM01008954">
    <property type="protein sequence ID" value="JAH99623.1"/>
    <property type="molecule type" value="Transcribed_RNA"/>
</dbReference>